<comment type="caution">
    <text evidence="2">The sequence shown here is derived from an EMBL/GenBank/DDBJ whole genome shotgun (WGS) entry which is preliminary data.</text>
</comment>
<accession>A0ABR6XAG7</accession>
<dbReference type="InterPro" id="IPR011083">
    <property type="entry name" value="Phage_tail_collar_dom"/>
</dbReference>
<dbReference type="EMBL" id="JACOFT010000001">
    <property type="protein sequence ID" value="MBC3809930.1"/>
    <property type="molecule type" value="Genomic_DNA"/>
</dbReference>
<evidence type="ECO:0000313" key="2">
    <source>
        <dbReference type="EMBL" id="MBC3809930.1"/>
    </source>
</evidence>
<proteinExistence type="predicted"/>
<protein>
    <submittedName>
        <fullName evidence="2">Phage tail protein</fullName>
    </submittedName>
</protein>
<keyword evidence="3" id="KW-1185">Reference proteome</keyword>
<evidence type="ECO:0000313" key="3">
    <source>
        <dbReference type="Proteomes" id="UP000637632"/>
    </source>
</evidence>
<evidence type="ECO:0000259" key="1">
    <source>
        <dbReference type="Pfam" id="PF07484"/>
    </source>
</evidence>
<organism evidence="2 3">
    <name type="scientific">Undibacterium aquatile</name>
    <dbReference type="NCBI Taxonomy" id="1537398"/>
    <lineage>
        <taxon>Bacteria</taxon>
        <taxon>Pseudomonadati</taxon>
        <taxon>Pseudomonadota</taxon>
        <taxon>Betaproteobacteria</taxon>
        <taxon>Burkholderiales</taxon>
        <taxon>Oxalobacteraceae</taxon>
        <taxon>Undibacterium</taxon>
    </lineage>
</organism>
<dbReference type="InterPro" id="IPR037053">
    <property type="entry name" value="Phage_tail_collar_dom_sf"/>
</dbReference>
<feature type="domain" description="Phage tail collar" evidence="1">
    <location>
        <begin position="7"/>
        <end position="62"/>
    </location>
</feature>
<reference evidence="2 3" key="1">
    <citation type="submission" date="2020-08" db="EMBL/GenBank/DDBJ databases">
        <title>Novel species isolated from subtropical streams in China.</title>
        <authorList>
            <person name="Lu H."/>
        </authorList>
    </citation>
    <scope>NUCLEOTIDE SEQUENCE [LARGE SCALE GENOMIC DNA]</scope>
    <source>
        <strain evidence="2 3">CCTCC AB 2015119</strain>
    </source>
</reference>
<name>A0ABR6XAG7_9BURK</name>
<dbReference type="Proteomes" id="UP000637632">
    <property type="component" value="Unassembled WGS sequence"/>
</dbReference>
<dbReference type="SUPFAM" id="SSF88874">
    <property type="entry name" value="Receptor-binding domain of short tail fibre protein gp12"/>
    <property type="match status" value="1"/>
</dbReference>
<gene>
    <name evidence="2" type="ORF">H8K26_00625</name>
</gene>
<dbReference type="Pfam" id="PF07484">
    <property type="entry name" value="Collar"/>
    <property type="match status" value="1"/>
</dbReference>
<dbReference type="RefSeq" id="WP_190476581.1">
    <property type="nucleotide sequence ID" value="NZ_JACOFT010000001.1"/>
</dbReference>
<dbReference type="Gene3D" id="3.90.1340.10">
    <property type="entry name" value="Phage tail collar domain"/>
    <property type="match status" value="1"/>
</dbReference>
<sequence length="171" mass="18008">MADPFIGEIRAFGFNFAPYQWAFCDGALVPIQQNTTLFSILGVNYGGNGTSTFGLPNLMGQAVIGAENNLVGEQQGENAVSLILSEMTAHTHDLHVNANQFVSAGPGGHLPSKLTSGNLYAATTDTPAPTLTTLSPQGISVIGQGGAHENRQPFSVLNFCISLYGVFPQRP</sequence>